<dbReference type="EMBL" id="CM008050">
    <property type="protein sequence ID" value="PAN31827.1"/>
    <property type="molecule type" value="Genomic_DNA"/>
</dbReference>
<evidence type="ECO:0000256" key="8">
    <source>
        <dbReference type="ARBA" id="ARBA00022989"/>
    </source>
</evidence>
<dbReference type="Pfam" id="PF13855">
    <property type="entry name" value="LRR_8"/>
    <property type="match status" value="2"/>
</dbReference>
<sequence>MGAARGRRVLALGLALLVVLRACSGQGEDGGGSDAPAAAATAPMEEKERAALYAAIEGFVGKGWNGSGLYPDPCGWSPIQGVSCDLFNGLWYPTAISIGPVLDNSLQCAPDARFSPQLFDLRRLRTLSFYSCFPASNPTAIPAASWEKLSGSLETLEFRTNPGLAGAIPASLGRLASLQSLVLVENNLTGPVPAELGALLKLRRLVLSGNGLSGPIPATLGGLRGLLKMDLSNNLLQGSIPPELGRLRNLTLLDLRNNSLTGGLPQFVQGMASLQDLLLSNNPLGGSLPPSGWEALGDLATLDLSNVGLTGAIPESMAALAGLRYLALDHNRLTGTVPARLAQLPNIGALYLNGNNLTGALEFAPGFYQRMGRRFASWDNPGLCYNVAAVDAAHAPSGVVVCKDLQEPSVPQDGGRKPEASSSLVAASSAVGFSAARGGGFWSVVAVQGTVAAFLGSVLL</sequence>
<dbReference type="AlphaFoldDB" id="A0A2S3HX38"/>
<dbReference type="InterPro" id="IPR001611">
    <property type="entry name" value="Leu-rich_rpt"/>
</dbReference>
<dbReference type="Gramene" id="PAN31827">
    <property type="protein sequence ID" value="PAN31827"/>
    <property type="gene ID" value="PAHAL_5G445500"/>
</dbReference>
<gene>
    <name evidence="12" type="ORF">PAHAL_5G445500</name>
</gene>
<keyword evidence="8" id="KW-1133">Transmembrane helix</keyword>
<keyword evidence="4" id="KW-0433">Leucine-rich repeat</keyword>
<proteinExistence type="inferred from homology"/>
<keyword evidence="6 11" id="KW-0732">Signal</keyword>
<dbReference type="SUPFAM" id="SSF52058">
    <property type="entry name" value="L domain-like"/>
    <property type="match status" value="1"/>
</dbReference>
<evidence type="ECO:0000256" key="11">
    <source>
        <dbReference type="SAM" id="SignalP"/>
    </source>
</evidence>
<dbReference type="InterPro" id="IPR032675">
    <property type="entry name" value="LRR_dom_sf"/>
</dbReference>
<dbReference type="GO" id="GO:0051707">
    <property type="term" value="P:response to other organism"/>
    <property type="evidence" value="ECO:0007669"/>
    <property type="project" value="UniProtKB-ARBA"/>
</dbReference>
<dbReference type="FunFam" id="3.80.10.10:FF:000269">
    <property type="entry name" value="Piriformospora indica-insensitive protein 2"/>
    <property type="match status" value="1"/>
</dbReference>
<comment type="subcellular location">
    <subcellularLocation>
        <location evidence="1">Cell membrane</location>
        <topology evidence="1">Single-pass type I membrane protein</topology>
    </subcellularLocation>
</comment>
<evidence type="ECO:0000313" key="12">
    <source>
        <dbReference type="EMBL" id="PAN31827.1"/>
    </source>
</evidence>
<dbReference type="Pfam" id="PF00560">
    <property type="entry name" value="LRR_1"/>
    <property type="match status" value="1"/>
</dbReference>
<keyword evidence="7" id="KW-0677">Repeat</keyword>
<protein>
    <recommendedName>
        <fullName evidence="13">Leucine-rich repeat-containing N-terminal plant-type domain-containing protein</fullName>
    </recommendedName>
</protein>
<keyword evidence="10" id="KW-0325">Glycoprotein</keyword>
<evidence type="ECO:0000256" key="3">
    <source>
        <dbReference type="ARBA" id="ARBA00022475"/>
    </source>
</evidence>
<dbReference type="InterPro" id="IPR003591">
    <property type="entry name" value="Leu-rich_rpt_typical-subtyp"/>
</dbReference>
<dbReference type="FunFam" id="3.80.10.10:FF:000041">
    <property type="entry name" value="LRR receptor-like serine/threonine-protein kinase ERECTA"/>
    <property type="match status" value="1"/>
</dbReference>
<evidence type="ECO:0000256" key="6">
    <source>
        <dbReference type="ARBA" id="ARBA00022729"/>
    </source>
</evidence>
<feature type="chain" id="PRO_5015410911" description="Leucine-rich repeat-containing N-terminal plant-type domain-containing protein" evidence="11">
    <location>
        <begin position="26"/>
        <end position="460"/>
    </location>
</feature>
<reference evidence="12" key="1">
    <citation type="submission" date="2018-04" db="EMBL/GenBank/DDBJ databases">
        <title>WGS assembly of Panicum hallii.</title>
        <authorList>
            <person name="Lovell J."/>
            <person name="Jenkins J."/>
            <person name="Lowry D."/>
            <person name="Mamidi S."/>
            <person name="Sreedasyam A."/>
            <person name="Weng X."/>
            <person name="Barry K."/>
            <person name="Bonette J."/>
            <person name="Campitelli B."/>
            <person name="Daum C."/>
            <person name="Gordon S."/>
            <person name="Gould B."/>
            <person name="Lipzen A."/>
            <person name="Macqueen A."/>
            <person name="Palacio-Mejia J."/>
            <person name="Plott C."/>
            <person name="Shakirov E."/>
            <person name="Shu S."/>
            <person name="Yoshinaga Y."/>
            <person name="Zane M."/>
            <person name="Rokhsar D."/>
            <person name="Grimwood J."/>
            <person name="Schmutz J."/>
            <person name="Juenger T."/>
        </authorList>
    </citation>
    <scope>NUCLEOTIDE SEQUENCE [LARGE SCALE GENOMIC DNA]</scope>
    <source>
        <strain evidence="12">FIL2</strain>
    </source>
</reference>
<keyword evidence="5" id="KW-0812">Transmembrane</keyword>
<keyword evidence="3" id="KW-1003">Cell membrane</keyword>
<dbReference type="PANTHER" id="PTHR48063">
    <property type="entry name" value="LRR RECEPTOR-LIKE KINASE"/>
    <property type="match status" value="1"/>
</dbReference>
<evidence type="ECO:0000256" key="7">
    <source>
        <dbReference type="ARBA" id="ARBA00022737"/>
    </source>
</evidence>
<accession>A0A2S3HX38</accession>
<evidence type="ECO:0000256" key="9">
    <source>
        <dbReference type="ARBA" id="ARBA00023136"/>
    </source>
</evidence>
<dbReference type="Gene3D" id="3.80.10.10">
    <property type="entry name" value="Ribonuclease Inhibitor"/>
    <property type="match status" value="1"/>
</dbReference>
<dbReference type="SMART" id="SM00369">
    <property type="entry name" value="LRR_TYP"/>
    <property type="match status" value="4"/>
</dbReference>
<dbReference type="GO" id="GO:0005886">
    <property type="term" value="C:plasma membrane"/>
    <property type="evidence" value="ECO:0007669"/>
    <property type="project" value="UniProtKB-SubCell"/>
</dbReference>
<evidence type="ECO:0000256" key="4">
    <source>
        <dbReference type="ARBA" id="ARBA00022614"/>
    </source>
</evidence>
<dbReference type="PANTHER" id="PTHR48063:SF112">
    <property type="entry name" value="RECEPTOR LIKE PROTEIN 30-LIKE"/>
    <property type="match status" value="1"/>
</dbReference>
<dbReference type="InterPro" id="IPR046956">
    <property type="entry name" value="RLP23-like"/>
</dbReference>
<feature type="signal peptide" evidence="11">
    <location>
        <begin position="1"/>
        <end position="25"/>
    </location>
</feature>
<organism evidence="12">
    <name type="scientific">Panicum hallii</name>
    <dbReference type="NCBI Taxonomy" id="206008"/>
    <lineage>
        <taxon>Eukaryota</taxon>
        <taxon>Viridiplantae</taxon>
        <taxon>Streptophyta</taxon>
        <taxon>Embryophyta</taxon>
        <taxon>Tracheophyta</taxon>
        <taxon>Spermatophyta</taxon>
        <taxon>Magnoliopsida</taxon>
        <taxon>Liliopsida</taxon>
        <taxon>Poales</taxon>
        <taxon>Poaceae</taxon>
        <taxon>PACMAD clade</taxon>
        <taxon>Panicoideae</taxon>
        <taxon>Panicodae</taxon>
        <taxon>Paniceae</taxon>
        <taxon>Panicinae</taxon>
        <taxon>Panicum</taxon>
        <taxon>Panicum sect. Panicum</taxon>
    </lineage>
</organism>
<evidence type="ECO:0008006" key="13">
    <source>
        <dbReference type="Google" id="ProtNLM"/>
    </source>
</evidence>
<evidence type="ECO:0000256" key="5">
    <source>
        <dbReference type="ARBA" id="ARBA00022692"/>
    </source>
</evidence>
<keyword evidence="9" id="KW-0472">Membrane</keyword>
<evidence type="ECO:0000256" key="2">
    <source>
        <dbReference type="ARBA" id="ARBA00009592"/>
    </source>
</evidence>
<evidence type="ECO:0000256" key="1">
    <source>
        <dbReference type="ARBA" id="ARBA00004251"/>
    </source>
</evidence>
<evidence type="ECO:0000256" key="10">
    <source>
        <dbReference type="ARBA" id="ARBA00023180"/>
    </source>
</evidence>
<comment type="similarity">
    <text evidence="2">Belongs to the RLP family.</text>
</comment>
<dbReference type="Proteomes" id="UP000243499">
    <property type="component" value="Chromosome 5"/>
</dbReference>
<name>A0A2S3HX38_9POAL</name>